<dbReference type="InterPro" id="IPR000792">
    <property type="entry name" value="Tscrpt_reg_LuxR_C"/>
</dbReference>
<organism evidence="5 6">
    <name type="scientific">Agromyces luteolus</name>
    <dbReference type="NCBI Taxonomy" id="88373"/>
    <lineage>
        <taxon>Bacteria</taxon>
        <taxon>Bacillati</taxon>
        <taxon>Actinomycetota</taxon>
        <taxon>Actinomycetes</taxon>
        <taxon>Micrococcales</taxon>
        <taxon>Microbacteriaceae</taxon>
        <taxon>Agromyces</taxon>
    </lineage>
</organism>
<sequence>MTSPSTLDAGRAAAADRRWADAVEYLGRADADGGLAASDLQLLSTAALLRGEPPLAVDAASRAYAEHLVASDPAAAGRVAGWLALEMIELGDFSGSVTWSARAMRVASTVGDPRLIAFARMGPGVAQLGSGDAAESRRTFEEVRAVAEEYDDGELDANASLGLGKSLIELGEVADGFASYDRAIAAIEAGRVGPFSTGVICCALISDATMAQDLGRADAWLDLLDGWCRAQPSLVTFSGQRHALRAALQIVRGAWDEAAASSELAVGRFRAGDYRAVYGAPYSAAELQRLRGSFRAAEESYRRAGESGWEPQPGLALLRLAAGQAEAAQAEIRRNAAGVDGFTRRFVLPALIEIEVAAGDPAAARQALADLRAASASMPTPMLEAMIASAEARVLLAEGDAQGALDAARDASARFLAVDAPVERARARVLAGRALRALGDRAAADAEFGAAREVFAAVGAEPALAELAEVMGERRTGALTEREVEVLRLVSTGLTNRGIAQRLSLSEKTVARHLSNIFGKLGIASRSAATAYAYEHGLV</sequence>
<dbReference type="PRINTS" id="PR00038">
    <property type="entry name" value="HTHLUXR"/>
</dbReference>
<dbReference type="CDD" id="cd06170">
    <property type="entry name" value="LuxR_C_like"/>
    <property type="match status" value="1"/>
</dbReference>
<feature type="domain" description="HTH luxR-type" evidence="4">
    <location>
        <begin position="472"/>
        <end position="537"/>
    </location>
</feature>
<comment type="caution">
    <text evidence="5">The sequence shown here is derived from an EMBL/GenBank/DDBJ whole genome shotgun (WGS) entry which is preliminary data.</text>
</comment>
<protein>
    <submittedName>
        <fullName evidence="5">DNA-binding response regulator</fullName>
    </submittedName>
</protein>
<dbReference type="Proteomes" id="UP000480122">
    <property type="component" value="Unassembled WGS sequence"/>
</dbReference>
<reference evidence="5 6" key="1">
    <citation type="submission" date="2019-11" db="EMBL/GenBank/DDBJ databases">
        <title>Agromyces kandeliae sp. nov., isolated from mangrove soil.</title>
        <authorList>
            <person name="Wang R."/>
        </authorList>
    </citation>
    <scope>NUCLEOTIDE SEQUENCE [LARGE SCALE GENOMIC DNA]</scope>
    <source>
        <strain evidence="5 6">JCM 11431</strain>
    </source>
</reference>
<keyword evidence="3" id="KW-0804">Transcription</keyword>
<dbReference type="EMBL" id="WODA01000017">
    <property type="protein sequence ID" value="MUN07304.1"/>
    <property type="molecule type" value="Genomic_DNA"/>
</dbReference>
<evidence type="ECO:0000259" key="4">
    <source>
        <dbReference type="PROSITE" id="PS50043"/>
    </source>
</evidence>
<dbReference type="SUPFAM" id="SSF46894">
    <property type="entry name" value="C-terminal effector domain of the bipartite response regulators"/>
    <property type="match status" value="1"/>
</dbReference>
<evidence type="ECO:0000313" key="5">
    <source>
        <dbReference type="EMBL" id="MUN07304.1"/>
    </source>
</evidence>
<keyword evidence="2 5" id="KW-0238">DNA-binding</keyword>
<dbReference type="Gene3D" id="1.10.10.10">
    <property type="entry name" value="Winged helix-like DNA-binding domain superfamily/Winged helix DNA-binding domain"/>
    <property type="match status" value="1"/>
</dbReference>
<dbReference type="AlphaFoldDB" id="A0A7C9HKX4"/>
<dbReference type="Pfam" id="PF00196">
    <property type="entry name" value="GerE"/>
    <property type="match status" value="1"/>
</dbReference>
<keyword evidence="1" id="KW-0805">Transcription regulation</keyword>
<dbReference type="PROSITE" id="PS50043">
    <property type="entry name" value="HTH_LUXR_2"/>
    <property type="match status" value="1"/>
</dbReference>
<dbReference type="SUPFAM" id="SSF48452">
    <property type="entry name" value="TPR-like"/>
    <property type="match status" value="1"/>
</dbReference>
<dbReference type="GO" id="GO:0003677">
    <property type="term" value="F:DNA binding"/>
    <property type="evidence" value="ECO:0007669"/>
    <property type="project" value="UniProtKB-KW"/>
</dbReference>
<evidence type="ECO:0000256" key="2">
    <source>
        <dbReference type="ARBA" id="ARBA00023125"/>
    </source>
</evidence>
<keyword evidence="6" id="KW-1185">Reference proteome</keyword>
<evidence type="ECO:0000313" key="6">
    <source>
        <dbReference type="Proteomes" id="UP000480122"/>
    </source>
</evidence>
<dbReference type="InterPro" id="IPR011990">
    <property type="entry name" value="TPR-like_helical_dom_sf"/>
</dbReference>
<dbReference type="InterPro" id="IPR036388">
    <property type="entry name" value="WH-like_DNA-bd_sf"/>
</dbReference>
<evidence type="ECO:0000256" key="1">
    <source>
        <dbReference type="ARBA" id="ARBA00023015"/>
    </source>
</evidence>
<proteinExistence type="predicted"/>
<accession>A0A7C9HKX4</accession>
<dbReference type="PANTHER" id="PTHR44688">
    <property type="entry name" value="DNA-BINDING TRANSCRIPTIONAL ACTIVATOR DEVR_DOSR"/>
    <property type="match status" value="1"/>
</dbReference>
<dbReference type="PROSITE" id="PS00622">
    <property type="entry name" value="HTH_LUXR_1"/>
    <property type="match status" value="1"/>
</dbReference>
<name>A0A7C9HKX4_9MICO</name>
<dbReference type="Gene3D" id="1.25.40.10">
    <property type="entry name" value="Tetratricopeptide repeat domain"/>
    <property type="match status" value="1"/>
</dbReference>
<dbReference type="PANTHER" id="PTHR44688:SF16">
    <property type="entry name" value="DNA-BINDING TRANSCRIPTIONAL ACTIVATOR DEVR_DOSR"/>
    <property type="match status" value="1"/>
</dbReference>
<dbReference type="SMART" id="SM00421">
    <property type="entry name" value="HTH_LUXR"/>
    <property type="match status" value="1"/>
</dbReference>
<gene>
    <name evidence="5" type="ORF">GLX25_09260</name>
</gene>
<dbReference type="OrthoDB" id="27092at2"/>
<evidence type="ECO:0000256" key="3">
    <source>
        <dbReference type="ARBA" id="ARBA00023163"/>
    </source>
</evidence>
<dbReference type="GO" id="GO:0006355">
    <property type="term" value="P:regulation of DNA-templated transcription"/>
    <property type="evidence" value="ECO:0007669"/>
    <property type="project" value="InterPro"/>
</dbReference>
<dbReference type="InterPro" id="IPR016032">
    <property type="entry name" value="Sig_transdc_resp-reg_C-effctor"/>
</dbReference>
<dbReference type="RefSeq" id="WP_155842208.1">
    <property type="nucleotide sequence ID" value="NZ_BAAAIA010000002.1"/>
</dbReference>